<evidence type="ECO:0000256" key="3">
    <source>
        <dbReference type="ARBA" id="ARBA00022692"/>
    </source>
</evidence>
<feature type="transmembrane region" description="Helical" evidence="8">
    <location>
        <begin position="225"/>
        <end position="246"/>
    </location>
</feature>
<evidence type="ECO:0000256" key="8">
    <source>
        <dbReference type="SAM" id="Phobius"/>
    </source>
</evidence>
<evidence type="ECO:0000256" key="1">
    <source>
        <dbReference type="ARBA" id="ARBA00004141"/>
    </source>
</evidence>
<keyword evidence="2" id="KW-0808">Transferase</keyword>
<dbReference type="GO" id="GO:0046474">
    <property type="term" value="P:glycerophospholipid biosynthetic process"/>
    <property type="evidence" value="ECO:0007669"/>
    <property type="project" value="TreeGrafter"/>
</dbReference>
<evidence type="ECO:0000313" key="9">
    <source>
        <dbReference type="EMBL" id="KIX06409.1"/>
    </source>
</evidence>
<evidence type="ECO:0008006" key="11">
    <source>
        <dbReference type="Google" id="ProtNLM"/>
    </source>
</evidence>
<evidence type="ECO:0000256" key="7">
    <source>
        <dbReference type="SAM" id="MobiDB-lite"/>
    </source>
</evidence>
<dbReference type="GeneID" id="25292456"/>
<dbReference type="HOGENOM" id="CLU_011340_5_0_1"/>
<keyword evidence="10" id="KW-1185">Reference proteome</keyword>
<protein>
    <recommendedName>
        <fullName evidence="11">Lysophospholipid acyltransferase</fullName>
    </recommendedName>
</protein>
<evidence type="ECO:0000313" key="10">
    <source>
        <dbReference type="Proteomes" id="UP000053617"/>
    </source>
</evidence>
<dbReference type="GO" id="GO:0005783">
    <property type="term" value="C:endoplasmic reticulum"/>
    <property type="evidence" value="ECO:0007669"/>
    <property type="project" value="TreeGrafter"/>
</dbReference>
<evidence type="ECO:0000256" key="6">
    <source>
        <dbReference type="ARBA" id="ARBA00023315"/>
    </source>
</evidence>
<dbReference type="EMBL" id="KN847477">
    <property type="protein sequence ID" value="KIX06409.1"/>
    <property type="molecule type" value="Genomic_DNA"/>
</dbReference>
<evidence type="ECO:0000256" key="5">
    <source>
        <dbReference type="ARBA" id="ARBA00023136"/>
    </source>
</evidence>
<dbReference type="InterPro" id="IPR049941">
    <property type="entry name" value="LPLAT_7/PORCN-like"/>
</dbReference>
<dbReference type="STRING" id="1442369.A0A0D2IL29"/>
<dbReference type="OrthoDB" id="286734at2759"/>
<feature type="compositionally biased region" description="Polar residues" evidence="7">
    <location>
        <begin position="578"/>
        <end position="587"/>
    </location>
</feature>
<feature type="transmembrane region" description="Helical" evidence="8">
    <location>
        <begin position="378"/>
        <end position="395"/>
    </location>
</feature>
<dbReference type="Proteomes" id="UP000053617">
    <property type="component" value="Unassembled WGS sequence"/>
</dbReference>
<proteinExistence type="predicted"/>
<keyword evidence="4 8" id="KW-1133">Transmembrane helix</keyword>
<gene>
    <name evidence="9" type="ORF">Z518_04385</name>
</gene>
<dbReference type="InterPro" id="IPR004299">
    <property type="entry name" value="MBOAT_fam"/>
</dbReference>
<organism evidence="9 10">
    <name type="scientific">Rhinocladiella mackenziei CBS 650.93</name>
    <dbReference type="NCBI Taxonomy" id="1442369"/>
    <lineage>
        <taxon>Eukaryota</taxon>
        <taxon>Fungi</taxon>
        <taxon>Dikarya</taxon>
        <taxon>Ascomycota</taxon>
        <taxon>Pezizomycotina</taxon>
        <taxon>Eurotiomycetes</taxon>
        <taxon>Chaetothyriomycetidae</taxon>
        <taxon>Chaetothyriales</taxon>
        <taxon>Herpotrichiellaceae</taxon>
        <taxon>Rhinocladiella</taxon>
    </lineage>
</organism>
<dbReference type="GO" id="GO:0030258">
    <property type="term" value="P:lipid modification"/>
    <property type="evidence" value="ECO:0007669"/>
    <property type="project" value="TreeGrafter"/>
</dbReference>
<feature type="transmembrane region" description="Helical" evidence="8">
    <location>
        <begin position="416"/>
        <end position="440"/>
    </location>
</feature>
<dbReference type="AlphaFoldDB" id="A0A0D2IL29"/>
<dbReference type="PANTHER" id="PTHR13906:SF4">
    <property type="entry name" value="LYSOPHOSPHOLIPID ACYLTRANSFERASE 6"/>
    <property type="match status" value="1"/>
</dbReference>
<dbReference type="GO" id="GO:0003841">
    <property type="term" value="F:1-acylglycerol-3-phosphate O-acyltransferase activity"/>
    <property type="evidence" value="ECO:0007669"/>
    <property type="project" value="TreeGrafter"/>
</dbReference>
<feature type="transmembrane region" description="Helical" evidence="8">
    <location>
        <begin position="452"/>
        <end position="475"/>
    </location>
</feature>
<dbReference type="Pfam" id="PF03062">
    <property type="entry name" value="MBOAT"/>
    <property type="match status" value="1"/>
</dbReference>
<accession>A0A0D2IL29</accession>
<feature type="transmembrane region" description="Helical" evidence="8">
    <location>
        <begin position="51"/>
        <end position="69"/>
    </location>
</feature>
<dbReference type="VEuPathDB" id="FungiDB:Z518_04385"/>
<keyword evidence="5 8" id="KW-0472">Membrane</keyword>
<name>A0A0D2IL29_9EURO</name>
<comment type="subcellular location">
    <subcellularLocation>
        <location evidence="1">Membrane</location>
        <topology evidence="1">Multi-pass membrane protein</topology>
    </subcellularLocation>
</comment>
<reference evidence="9 10" key="1">
    <citation type="submission" date="2015-01" db="EMBL/GenBank/DDBJ databases">
        <title>The Genome Sequence of Rhinocladiella mackenzie CBS 650.93.</title>
        <authorList>
            <consortium name="The Broad Institute Genomics Platform"/>
            <person name="Cuomo C."/>
            <person name="de Hoog S."/>
            <person name="Gorbushina A."/>
            <person name="Stielow B."/>
            <person name="Teixiera M."/>
            <person name="Abouelleil A."/>
            <person name="Chapman S.B."/>
            <person name="Priest M."/>
            <person name="Young S.K."/>
            <person name="Wortman J."/>
            <person name="Nusbaum C."/>
            <person name="Birren B."/>
        </authorList>
    </citation>
    <scope>NUCLEOTIDE SEQUENCE [LARGE SCALE GENOMIC DNA]</scope>
    <source>
        <strain evidence="9 10">CBS 650.93</strain>
    </source>
</reference>
<keyword evidence="3 8" id="KW-0812">Transmembrane</keyword>
<dbReference type="PANTHER" id="PTHR13906">
    <property type="entry name" value="PORCUPINE"/>
    <property type="match status" value="1"/>
</dbReference>
<evidence type="ECO:0000256" key="2">
    <source>
        <dbReference type="ARBA" id="ARBA00022679"/>
    </source>
</evidence>
<feature type="transmembrane region" description="Helical" evidence="8">
    <location>
        <begin position="23"/>
        <end position="39"/>
    </location>
</feature>
<feature type="region of interest" description="Disordered" evidence="7">
    <location>
        <begin position="559"/>
        <end position="595"/>
    </location>
</feature>
<dbReference type="GO" id="GO:0016020">
    <property type="term" value="C:membrane"/>
    <property type="evidence" value="ECO:0007669"/>
    <property type="project" value="UniProtKB-SubCell"/>
</dbReference>
<dbReference type="GO" id="GO:0047184">
    <property type="term" value="F:1-acylglycerophosphocholine O-acyltransferase activity"/>
    <property type="evidence" value="ECO:0007669"/>
    <property type="project" value="TreeGrafter"/>
</dbReference>
<feature type="compositionally biased region" description="Basic and acidic residues" evidence="7">
    <location>
        <begin position="568"/>
        <end position="577"/>
    </location>
</feature>
<feature type="transmembrane region" description="Helical" evidence="8">
    <location>
        <begin position="266"/>
        <end position="285"/>
    </location>
</feature>
<sequence length="595" mass="67336">MFPGINIPYLYLSKAIGASVDEVKLISIFLFSYPLAAALKRIPDVKPWQKNLFITAVSLFYLVGIFDLWDGVRTLLYSSVGAYAIAYYIDGSLMPWIAFVFLMGHMSISHIQRQMLNDPSVIDITGGQMVLVMKLSAFCWNVHDGRLKPELMTDSQKERAIYQMPDFIDYAGYVFFFPSVFTGPAFDYVDYRHWIETTMFDVPPGTKTPPPTRGKRRIPRSGTPAAWKAITGLAWIGLYIQFSGWYNVDVVLSDQYMKYSFPYRVWLLYMLGFTSRLKYYGVWTLTEGACIMAGIGYNGIDPATGKAKWDRVQNVYPWGIESAQNSHAYLDGWNKNTNKWLRNYVYLRVTPKGKKPGFRATLATFITSAFWHGFYPGYYLTFLMGALIQTVAKNFRRYVRPFFLTPDGSKPTKYKIYYDIAGYIATQLAFCFTTAPFVILGFNDSLTVWARVYFYAVIGVALSMAFFASPAKAYLIHTLDKRNYPYVHKTVAQETTRPPTLGLPDDPEREIDEAIEEIRQEVEVRRRSGSKVTMPSGEGLKAAIEGKLGRKLNFPEFNVGPSAGADVVDGKTAKENGESLNSTSITVGESDKKSK</sequence>
<dbReference type="RefSeq" id="XP_013273545.1">
    <property type="nucleotide sequence ID" value="XM_013418091.1"/>
</dbReference>
<evidence type="ECO:0000256" key="4">
    <source>
        <dbReference type="ARBA" id="ARBA00022989"/>
    </source>
</evidence>
<keyword evidence="6" id="KW-0012">Acyltransferase</keyword>
<feature type="transmembrane region" description="Helical" evidence="8">
    <location>
        <begin position="81"/>
        <end position="103"/>
    </location>
</feature>